<sequence>MYAADVVCVSVSALCVCVYLCVCVCVCVCVSVCAQSTPQPQSQPRRWMHIQTQMLIHDPTNPTQPPFPRHLPRCRSLAQCLPSFPGLEDERNCCDASSHLSENIRPPPSTPPLMNGIFPCSCRGVPTGACQYSPPCRGVRCLLGLLFLFFSPSVLTVQMGHVLRGEETQGVCKRMPLLPTADDLGCEYSYRKQKQKRRFSPAGVEQRAPPSARGEACSTSLPRPTRRAAALACPSSRCHVAVSCAAAANFKKPTCEGRPSTALERASGTCLARISAISTTL</sequence>
<accession>A0A9P9EU44</accession>
<keyword evidence="2" id="KW-0732">Signal</keyword>
<organism evidence="3 4">
    <name type="scientific">Dactylonectria estremocensis</name>
    <dbReference type="NCBI Taxonomy" id="1079267"/>
    <lineage>
        <taxon>Eukaryota</taxon>
        <taxon>Fungi</taxon>
        <taxon>Dikarya</taxon>
        <taxon>Ascomycota</taxon>
        <taxon>Pezizomycotina</taxon>
        <taxon>Sordariomycetes</taxon>
        <taxon>Hypocreomycetidae</taxon>
        <taxon>Hypocreales</taxon>
        <taxon>Nectriaceae</taxon>
        <taxon>Dactylonectria</taxon>
    </lineage>
</organism>
<evidence type="ECO:0000313" key="3">
    <source>
        <dbReference type="EMBL" id="KAH7144470.1"/>
    </source>
</evidence>
<comment type="caution">
    <text evidence="3">The sequence shown here is derived from an EMBL/GenBank/DDBJ whole genome shotgun (WGS) entry which is preliminary data.</text>
</comment>
<dbReference type="EMBL" id="JAGMUU010000010">
    <property type="protein sequence ID" value="KAH7144470.1"/>
    <property type="molecule type" value="Genomic_DNA"/>
</dbReference>
<feature type="chain" id="PRO_5040286904" evidence="2">
    <location>
        <begin position="30"/>
        <end position="281"/>
    </location>
</feature>
<evidence type="ECO:0000313" key="4">
    <source>
        <dbReference type="Proteomes" id="UP000717696"/>
    </source>
</evidence>
<protein>
    <submittedName>
        <fullName evidence="3">Uncharacterized protein</fullName>
    </submittedName>
</protein>
<reference evidence="3" key="1">
    <citation type="journal article" date="2021" name="Nat. Commun.">
        <title>Genetic determinants of endophytism in the Arabidopsis root mycobiome.</title>
        <authorList>
            <person name="Mesny F."/>
            <person name="Miyauchi S."/>
            <person name="Thiergart T."/>
            <person name="Pickel B."/>
            <person name="Atanasova L."/>
            <person name="Karlsson M."/>
            <person name="Huettel B."/>
            <person name="Barry K.W."/>
            <person name="Haridas S."/>
            <person name="Chen C."/>
            <person name="Bauer D."/>
            <person name="Andreopoulos W."/>
            <person name="Pangilinan J."/>
            <person name="LaButti K."/>
            <person name="Riley R."/>
            <person name="Lipzen A."/>
            <person name="Clum A."/>
            <person name="Drula E."/>
            <person name="Henrissat B."/>
            <person name="Kohler A."/>
            <person name="Grigoriev I.V."/>
            <person name="Martin F.M."/>
            <person name="Hacquard S."/>
        </authorList>
    </citation>
    <scope>NUCLEOTIDE SEQUENCE</scope>
    <source>
        <strain evidence="3">MPI-CAGE-AT-0021</strain>
    </source>
</reference>
<gene>
    <name evidence="3" type="ORF">B0J13DRAFT_45362</name>
</gene>
<proteinExistence type="predicted"/>
<name>A0A9P9EU44_9HYPO</name>
<feature type="region of interest" description="Disordered" evidence="1">
    <location>
        <begin position="197"/>
        <end position="220"/>
    </location>
</feature>
<feature type="signal peptide" evidence="2">
    <location>
        <begin position="1"/>
        <end position="29"/>
    </location>
</feature>
<dbReference type="Proteomes" id="UP000717696">
    <property type="component" value="Unassembled WGS sequence"/>
</dbReference>
<evidence type="ECO:0000256" key="2">
    <source>
        <dbReference type="SAM" id="SignalP"/>
    </source>
</evidence>
<evidence type="ECO:0000256" key="1">
    <source>
        <dbReference type="SAM" id="MobiDB-lite"/>
    </source>
</evidence>
<dbReference type="AlphaFoldDB" id="A0A9P9EU44"/>
<keyword evidence="4" id="KW-1185">Reference proteome</keyword>